<gene>
    <name evidence="1" type="ORF">BpHYR1_036169</name>
</gene>
<reference evidence="1 2" key="1">
    <citation type="journal article" date="2018" name="Sci. Rep.">
        <title>Genomic signatures of local adaptation to the degree of environmental predictability in rotifers.</title>
        <authorList>
            <person name="Franch-Gras L."/>
            <person name="Hahn C."/>
            <person name="Garcia-Roger E.M."/>
            <person name="Carmona M.J."/>
            <person name="Serra M."/>
            <person name="Gomez A."/>
        </authorList>
    </citation>
    <scope>NUCLEOTIDE SEQUENCE [LARGE SCALE GENOMIC DNA]</scope>
    <source>
        <strain evidence="1">HYR1</strain>
    </source>
</reference>
<proteinExistence type="predicted"/>
<keyword evidence="2" id="KW-1185">Reference proteome</keyword>
<evidence type="ECO:0000313" key="1">
    <source>
        <dbReference type="EMBL" id="RNA01859.1"/>
    </source>
</evidence>
<protein>
    <submittedName>
        <fullName evidence="1">Uncharacterized protein</fullName>
    </submittedName>
</protein>
<organism evidence="1 2">
    <name type="scientific">Brachionus plicatilis</name>
    <name type="common">Marine rotifer</name>
    <name type="synonym">Brachionus muelleri</name>
    <dbReference type="NCBI Taxonomy" id="10195"/>
    <lineage>
        <taxon>Eukaryota</taxon>
        <taxon>Metazoa</taxon>
        <taxon>Spiralia</taxon>
        <taxon>Gnathifera</taxon>
        <taxon>Rotifera</taxon>
        <taxon>Eurotatoria</taxon>
        <taxon>Monogononta</taxon>
        <taxon>Pseudotrocha</taxon>
        <taxon>Ploima</taxon>
        <taxon>Brachionidae</taxon>
        <taxon>Brachionus</taxon>
    </lineage>
</organism>
<comment type="caution">
    <text evidence="1">The sequence shown here is derived from an EMBL/GenBank/DDBJ whole genome shotgun (WGS) entry which is preliminary data.</text>
</comment>
<dbReference type="AlphaFoldDB" id="A0A3M7PSF2"/>
<accession>A0A3M7PSF2</accession>
<name>A0A3M7PSF2_BRAPC</name>
<evidence type="ECO:0000313" key="2">
    <source>
        <dbReference type="Proteomes" id="UP000276133"/>
    </source>
</evidence>
<dbReference type="EMBL" id="REGN01009143">
    <property type="protein sequence ID" value="RNA01859.1"/>
    <property type="molecule type" value="Genomic_DNA"/>
</dbReference>
<dbReference type="Proteomes" id="UP000276133">
    <property type="component" value="Unassembled WGS sequence"/>
</dbReference>
<sequence length="68" mass="8087">MNEEKTKIFEKFKEWTESMPRLMPLAYHPNQIAFSRISNQIPSSSIPLLRHPLIRTFIISPKYNGKER</sequence>